<dbReference type="EMBL" id="BPLR01003661">
    <property type="protein sequence ID" value="GIX87196.1"/>
    <property type="molecule type" value="Genomic_DNA"/>
</dbReference>
<protein>
    <submittedName>
        <fullName evidence="1">Uncharacterized protein</fullName>
    </submittedName>
</protein>
<sequence>MAAKNFTVEENEQLIDEVSLQENPPSATPSILQESVIPGIYQQQSHHKMISKYPVTSPQMNQVLPE</sequence>
<reference evidence="1 2" key="1">
    <citation type="submission" date="2021-06" db="EMBL/GenBank/DDBJ databases">
        <title>Caerostris extrusa draft genome.</title>
        <authorList>
            <person name="Kono N."/>
            <person name="Arakawa K."/>
        </authorList>
    </citation>
    <scope>NUCLEOTIDE SEQUENCE [LARGE SCALE GENOMIC DNA]</scope>
</reference>
<name>A0AAV4NR10_CAEEX</name>
<evidence type="ECO:0000313" key="2">
    <source>
        <dbReference type="Proteomes" id="UP001054945"/>
    </source>
</evidence>
<keyword evidence="2" id="KW-1185">Reference proteome</keyword>
<proteinExistence type="predicted"/>
<gene>
    <name evidence="1" type="ORF">CEXT_180401</name>
</gene>
<organism evidence="1 2">
    <name type="scientific">Caerostris extrusa</name>
    <name type="common">Bark spider</name>
    <name type="synonym">Caerostris bankana</name>
    <dbReference type="NCBI Taxonomy" id="172846"/>
    <lineage>
        <taxon>Eukaryota</taxon>
        <taxon>Metazoa</taxon>
        <taxon>Ecdysozoa</taxon>
        <taxon>Arthropoda</taxon>
        <taxon>Chelicerata</taxon>
        <taxon>Arachnida</taxon>
        <taxon>Araneae</taxon>
        <taxon>Araneomorphae</taxon>
        <taxon>Entelegynae</taxon>
        <taxon>Araneoidea</taxon>
        <taxon>Araneidae</taxon>
        <taxon>Caerostris</taxon>
    </lineage>
</organism>
<evidence type="ECO:0000313" key="1">
    <source>
        <dbReference type="EMBL" id="GIX87196.1"/>
    </source>
</evidence>
<accession>A0AAV4NR10</accession>
<dbReference type="Proteomes" id="UP001054945">
    <property type="component" value="Unassembled WGS sequence"/>
</dbReference>
<comment type="caution">
    <text evidence="1">The sequence shown here is derived from an EMBL/GenBank/DDBJ whole genome shotgun (WGS) entry which is preliminary data.</text>
</comment>
<dbReference type="AlphaFoldDB" id="A0AAV4NR10"/>